<dbReference type="CDD" id="cd05374">
    <property type="entry name" value="17beta-HSD-like_SDR_c"/>
    <property type="match status" value="1"/>
</dbReference>
<dbReference type="Proteomes" id="UP000218022">
    <property type="component" value="Unassembled WGS sequence"/>
</dbReference>
<comment type="similarity">
    <text evidence="1 3">Belongs to the short-chain dehydrogenases/reductases (SDR) family.</text>
</comment>
<evidence type="ECO:0000256" key="3">
    <source>
        <dbReference type="RuleBase" id="RU000363"/>
    </source>
</evidence>
<proteinExistence type="inferred from homology"/>
<dbReference type="InterPro" id="IPR051911">
    <property type="entry name" value="SDR_oxidoreductase"/>
</dbReference>
<sequence length="277" mass="29374">MTHILITGCSSGFGYLAALGLARRGNRVFATMRDPERGAQLADVASREGLALTVHPLDVTDKASVDRAVAGIIELGGKIDVLVNNAGYALRGPIECISDEEAHRQFDTNVIGVLRLIRAVIPHMRARAAGTVINMSSLSGLVGIPYEGLYSASKHAVEALTDALRFELAGTGVRVLLIEPGAFETGFVGNTSEAANFRPEHPLWEEYQAFWVAAAGMTGGARSDPAAVVEAIHRAITDSAAPYRQLVGADAQHAVELKRSAGLEDTGPVIRETLQLP</sequence>
<organism evidence="5 6">
    <name type="scientific">Paraburkholderia acidicola</name>
    <dbReference type="NCBI Taxonomy" id="1912599"/>
    <lineage>
        <taxon>Bacteria</taxon>
        <taxon>Pseudomonadati</taxon>
        <taxon>Pseudomonadota</taxon>
        <taxon>Betaproteobacteria</taxon>
        <taxon>Burkholderiales</taxon>
        <taxon>Burkholderiaceae</taxon>
        <taxon>Paraburkholderia</taxon>
    </lineage>
</organism>
<evidence type="ECO:0000313" key="6">
    <source>
        <dbReference type="Proteomes" id="UP000218022"/>
    </source>
</evidence>
<dbReference type="EMBL" id="MTZV01000004">
    <property type="protein sequence ID" value="PCE25325.1"/>
    <property type="molecule type" value="Genomic_DNA"/>
</dbReference>
<evidence type="ECO:0000256" key="2">
    <source>
        <dbReference type="ARBA" id="ARBA00023002"/>
    </source>
</evidence>
<dbReference type="PANTHER" id="PTHR43976">
    <property type="entry name" value="SHORT CHAIN DEHYDROGENASE"/>
    <property type="match status" value="1"/>
</dbReference>
<protein>
    <recommendedName>
        <fullName evidence="4">Ketoreductase domain-containing protein</fullName>
    </recommendedName>
</protein>
<evidence type="ECO:0000256" key="1">
    <source>
        <dbReference type="ARBA" id="ARBA00006484"/>
    </source>
</evidence>
<keyword evidence="2" id="KW-0560">Oxidoreductase</keyword>
<name>A0A2A4EWT6_9BURK</name>
<gene>
    <name evidence="5" type="ORF">BWP39_12425</name>
</gene>
<dbReference type="OrthoDB" id="9775296at2"/>
<dbReference type="InterPro" id="IPR002347">
    <property type="entry name" value="SDR_fam"/>
</dbReference>
<evidence type="ECO:0000259" key="4">
    <source>
        <dbReference type="SMART" id="SM00822"/>
    </source>
</evidence>
<dbReference type="Gene3D" id="3.40.50.720">
    <property type="entry name" value="NAD(P)-binding Rossmann-like Domain"/>
    <property type="match status" value="1"/>
</dbReference>
<dbReference type="PRINTS" id="PR00081">
    <property type="entry name" value="GDHRDH"/>
</dbReference>
<dbReference type="PANTHER" id="PTHR43976:SF16">
    <property type="entry name" value="SHORT-CHAIN DEHYDROGENASE_REDUCTASE FAMILY PROTEIN"/>
    <property type="match status" value="1"/>
</dbReference>
<reference evidence="5 6" key="1">
    <citation type="submission" date="2017-01" db="EMBL/GenBank/DDBJ databases">
        <title>Whole-Genome Shotgun Sequencing of Two beta-Proteobacterial Species in Search of the Bulgecin Biosynthetic Cluster.</title>
        <authorList>
            <person name="Horsman M.E."/>
            <person name="Marous D.R."/>
            <person name="Li R."/>
            <person name="Oliver R.A."/>
            <person name="Byun B."/>
            <person name="Emrich S.J."/>
            <person name="Boggess B."/>
            <person name="Townsend C.A."/>
            <person name="Mobashery S."/>
        </authorList>
    </citation>
    <scope>NUCLEOTIDE SEQUENCE [LARGE SCALE GENOMIC DNA]</scope>
    <source>
        <strain evidence="5 6">ATCC 31363</strain>
    </source>
</reference>
<dbReference type="PROSITE" id="PS00061">
    <property type="entry name" value="ADH_SHORT"/>
    <property type="match status" value="1"/>
</dbReference>
<dbReference type="InterPro" id="IPR020904">
    <property type="entry name" value="Sc_DH/Rdtase_CS"/>
</dbReference>
<feature type="domain" description="Ketoreductase" evidence="4">
    <location>
        <begin position="2"/>
        <end position="207"/>
    </location>
</feature>
<dbReference type="Pfam" id="PF00106">
    <property type="entry name" value="adh_short"/>
    <property type="match status" value="1"/>
</dbReference>
<dbReference type="PRINTS" id="PR00080">
    <property type="entry name" value="SDRFAMILY"/>
</dbReference>
<dbReference type="SUPFAM" id="SSF51735">
    <property type="entry name" value="NAD(P)-binding Rossmann-fold domains"/>
    <property type="match status" value="1"/>
</dbReference>
<dbReference type="GO" id="GO:0016491">
    <property type="term" value="F:oxidoreductase activity"/>
    <property type="evidence" value="ECO:0007669"/>
    <property type="project" value="UniProtKB-KW"/>
</dbReference>
<dbReference type="InterPro" id="IPR036291">
    <property type="entry name" value="NAD(P)-bd_dom_sf"/>
</dbReference>
<dbReference type="AlphaFoldDB" id="A0A2A4EWT6"/>
<accession>A0A2A4EWT6</accession>
<dbReference type="InterPro" id="IPR057326">
    <property type="entry name" value="KR_dom"/>
</dbReference>
<dbReference type="SMART" id="SM00822">
    <property type="entry name" value="PKS_KR"/>
    <property type="match status" value="1"/>
</dbReference>
<comment type="caution">
    <text evidence="5">The sequence shown here is derived from an EMBL/GenBank/DDBJ whole genome shotgun (WGS) entry which is preliminary data.</text>
</comment>
<evidence type="ECO:0000313" key="5">
    <source>
        <dbReference type="EMBL" id="PCE25325.1"/>
    </source>
</evidence>